<keyword evidence="4" id="KW-0902">Two-component regulatory system</keyword>
<evidence type="ECO:0000256" key="1">
    <source>
        <dbReference type="ARBA" id="ARBA00004496"/>
    </source>
</evidence>
<keyword evidence="2" id="KW-0963">Cytoplasm</keyword>
<dbReference type="SMART" id="SM00342">
    <property type="entry name" value="HTH_ARAC"/>
    <property type="match status" value="1"/>
</dbReference>
<dbReference type="Pfam" id="PF12833">
    <property type="entry name" value="HTH_18"/>
    <property type="match status" value="1"/>
</dbReference>
<dbReference type="InterPro" id="IPR001789">
    <property type="entry name" value="Sig_transdc_resp-reg_receiver"/>
</dbReference>
<comment type="subcellular location">
    <subcellularLocation>
        <location evidence="1">Cytoplasm</location>
    </subcellularLocation>
</comment>
<evidence type="ECO:0000256" key="4">
    <source>
        <dbReference type="ARBA" id="ARBA00023012"/>
    </source>
</evidence>
<dbReference type="CDD" id="cd17536">
    <property type="entry name" value="REC_YesN-like"/>
    <property type="match status" value="1"/>
</dbReference>
<dbReference type="SUPFAM" id="SSF46689">
    <property type="entry name" value="Homeodomain-like"/>
    <property type="match status" value="1"/>
</dbReference>
<reference evidence="11 12" key="1">
    <citation type="submission" date="2017-08" db="EMBL/GenBank/DDBJ databases">
        <title>Substantial Increase in Enzyme Production by Combined Drug-Resistance Mutations in Paenibacillus agaridevorans.</title>
        <authorList>
            <person name="Tanaka Y."/>
            <person name="Funane K."/>
            <person name="Hosaka T."/>
            <person name="Shiwa Y."/>
            <person name="Fujita N."/>
            <person name="Miyazaki T."/>
            <person name="Yoshikawa H."/>
            <person name="Murakami K."/>
            <person name="Kasahara K."/>
            <person name="Inaoka T."/>
            <person name="Hiraga Y."/>
            <person name="Ochi K."/>
        </authorList>
    </citation>
    <scope>NUCLEOTIDE SEQUENCE [LARGE SCALE GENOMIC DNA]</scope>
    <source>
        <strain evidence="11 12">T-3040</strain>
    </source>
</reference>
<dbReference type="InterPro" id="IPR009057">
    <property type="entry name" value="Homeodomain-like_sf"/>
</dbReference>
<feature type="domain" description="Response regulatory" evidence="10">
    <location>
        <begin position="3"/>
        <end position="120"/>
    </location>
</feature>
<keyword evidence="5" id="KW-0805">Transcription regulation</keyword>
<dbReference type="Gene3D" id="3.40.50.2300">
    <property type="match status" value="1"/>
</dbReference>
<feature type="domain" description="HTH araC/xylS-type" evidence="9">
    <location>
        <begin position="444"/>
        <end position="542"/>
    </location>
</feature>
<dbReference type="Proteomes" id="UP000245202">
    <property type="component" value="Unassembled WGS sequence"/>
</dbReference>
<sequence>MHTVLVVDDEAIVCQGIKQFLEQSDLPLAQVLTASNGYEALDYLRMENVDLVLTDIQMDGMNGIELMESILSEKPGVPVVVISAHDEFDYAQKCIRLGARDYLIKPVLLSQLITIVGRELTRRSEKYKLHLEDSLKLKFSMTGMSSLRTYILNEMISGSLEHADDYRYIFEQIGVTLNGPYFSVFVTELQWDRAGIGGESILLLRDRNLLKYATVNIMEETLKEWETISFYSQGHKIVTILQLDLEHYEQNKAESISKLNLMAKMMVQHIKQYLYMDAIVGISPMKLGLQALPDLYRQASEATRWHGLYETQTIFFAEDYQSREATLKVNWQQKTDHLMDKIKTGRHLEQLEHVVGSFVADISPVFEQEDTTAGILLSIAYRAYGVVLEMKETVGDRYKALDPIHYFQFPLQSNSMKQSLSAFLLECTELIYSSMIDHDRAIVQRTIAFIRAEFRNKELKIQDIADHVYLSPNYLSYLFKRISNETVWEYVTSMRMEEAKHLLLNTTKKRYEIADEVGYESPEHFSRVFKRYYGETPNAIRG</sequence>
<dbReference type="InterPro" id="IPR011006">
    <property type="entry name" value="CheY-like_superfamily"/>
</dbReference>
<evidence type="ECO:0000313" key="11">
    <source>
        <dbReference type="EMBL" id="GBG06269.1"/>
    </source>
</evidence>
<evidence type="ECO:0000256" key="6">
    <source>
        <dbReference type="ARBA" id="ARBA00023125"/>
    </source>
</evidence>
<dbReference type="PROSITE" id="PS50110">
    <property type="entry name" value="RESPONSE_REGULATORY"/>
    <property type="match status" value="1"/>
</dbReference>
<dbReference type="RefSeq" id="WP_108991611.1">
    <property type="nucleotide sequence ID" value="NZ_BDQX01000039.1"/>
</dbReference>
<dbReference type="InterPro" id="IPR020449">
    <property type="entry name" value="Tscrpt_reg_AraC-type_HTH"/>
</dbReference>
<dbReference type="GO" id="GO:0000160">
    <property type="term" value="P:phosphorelay signal transduction system"/>
    <property type="evidence" value="ECO:0007669"/>
    <property type="project" value="UniProtKB-KW"/>
</dbReference>
<dbReference type="PRINTS" id="PR00032">
    <property type="entry name" value="HTHARAC"/>
</dbReference>
<dbReference type="AlphaFoldDB" id="A0A2R5EKV7"/>
<dbReference type="PANTHER" id="PTHR42713:SF3">
    <property type="entry name" value="TRANSCRIPTIONAL REGULATORY PROTEIN HPTR"/>
    <property type="match status" value="1"/>
</dbReference>
<evidence type="ECO:0000259" key="9">
    <source>
        <dbReference type="PROSITE" id="PS01124"/>
    </source>
</evidence>
<dbReference type="PROSITE" id="PS01124">
    <property type="entry name" value="HTH_ARAC_FAMILY_2"/>
    <property type="match status" value="1"/>
</dbReference>
<dbReference type="InterPro" id="IPR018060">
    <property type="entry name" value="HTH_AraC"/>
</dbReference>
<dbReference type="GO" id="GO:0003700">
    <property type="term" value="F:DNA-binding transcription factor activity"/>
    <property type="evidence" value="ECO:0007669"/>
    <property type="project" value="InterPro"/>
</dbReference>
<proteinExistence type="predicted"/>
<name>A0A2R5EKV7_9BACL</name>
<dbReference type="Gene3D" id="1.10.10.60">
    <property type="entry name" value="Homeodomain-like"/>
    <property type="match status" value="2"/>
</dbReference>
<dbReference type="Pfam" id="PF00072">
    <property type="entry name" value="Response_reg"/>
    <property type="match status" value="1"/>
</dbReference>
<dbReference type="GO" id="GO:0043565">
    <property type="term" value="F:sequence-specific DNA binding"/>
    <property type="evidence" value="ECO:0007669"/>
    <property type="project" value="InterPro"/>
</dbReference>
<organism evidence="11 12">
    <name type="scientific">Paenibacillus agaridevorans</name>
    <dbReference type="NCBI Taxonomy" id="171404"/>
    <lineage>
        <taxon>Bacteria</taxon>
        <taxon>Bacillati</taxon>
        <taxon>Bacillota</taxon>
        <taxon>Bacilli</taxon>
        <taxon>Bacillales</taxon>
        <taxon>Paenibacillaceae</taxon>
        <taxon>Paenibacillus</taxon>
    </lineage>
</organism>
<evidence type="ECO:0000256" key="8">
    <source>
        <dbReference type="PROSITE-ProRule" id="PRU00169"/>
    </source>
</evidence>
<evidence type="ECO:0000313" key="12">
    <source>
        <dbReference type="Proteomes" id="UP000245202"/>
    </source>
</evidence>
<dbReference type="InterPro" id="IPR051552">
    <property type="entry name" value="HptR"/>
</dbReference>
<evidence type="ECO:0000256" key="5">
    <source>
        <dbReference type="ARBA" id="ARBA00023015"/>
    </source>
</evidence>
<protein>
    <submittedName>
        <fullName evidence="11">DNA-binding response regulator</fullName>
    </submittedName>
</protein>
<keyword evidence="7" id="KW-0804">Transcription</keyword>
<evidence type="ECO:0000256" key="2">
    <source>
        <dbReference type="ARBA" id="ARBA00022490"/>
    </source>
</evidence>
<feature type="modified residue" description="4-aspartylphosphate" evidence="8">
    <location>
        <position position="55"/>
    </location>
</feature>
<dbReference type="PANTHER" id="PTHR42713">
    <property type="entry name" value="HISTIDINE KINASE-RELATED"/>
    <property type="match status" value="1"/>
</dbReference>
<evidence type="ECO:0000259" key="10">
    <source>
        <dbReference type="PROSITE" id="PS50110"/>
    </source>
</evidence>
<keyword evidence="6 11" id="KW-0238">DNA-binding</keyword>
<dbReference type="GO" id="GO:0005737">
    <property type="term" value="C:cytoplasm"/>
    <property type="evidence" value="ECO:0007669"/>
    <property type="project" value="UniProtKB-SubCell"/>
</dbReference>
<keyword evidence="12" id="KW-1185">Reference proteome</keyword>
<dbReference type="SUPFAM" id="SSF52172">
    <property type="entry name" value="CheY-like"/>
    <property type="match status" value="1"/>
</dbReference>
<dbReference type="EMBL" id="BDQX01000039">
    <property type="protein sequence ID" value="GBG06269.1"/>
    <property type="molecule type" value="Genomic_DNA"/>
</dbReference>
<comment type="caution">
    <text evidence="11">The sequence shown here is derived from an EMBL/GenBank/DDBJ whole genome shotgun (WGS) entry which is preliminary data.</text>
</comment>
<evidence type="ECO:0000256" key="3">
    <source>
        <dbReference type="ARBA" id="ARBA00022553"/>
    </source>
</evidence>
<dbReference type="SMART" id="SM00448">
    <property type="entry name" value="REC"/>
    <property type="match status" value="1"/>
</dbReference>
<accession>A0A2R5EKV7</accession>
<keyword evidence="3 8" id="KW-0597">Phosphoprotein</keyword>
<evidence type="ECO:0000256" key="7">
    <source>
        <dbReference type="ARBA" id="ARBA00023163"/>
    </source>
</evidence>
<gene>
    <name evidence="11" type="ORF">PAT3040_00786</name>
</gene>